<organism evidence="7 8">
    <name type="scientific">Pseudonocardia sulfidoxydans NBRC 16205</name>
    <dbReference type="NCBI Taxonomy" id="1223511"/>
    <lineage>
        <taxon>Bacteria</taxon>
        <taxon>Bacillati</taxon>
        <taxon>Actinomycetota</taxon>
        <taxon>Actinomycetes</taxon>
        <taxon>Pseudonocardiales</taxon>
        <taxon>Pseudonocardiaceae</taxon>
        <taxon>Pseudonocardia</taxon>
    </lineage>
</organism>
<keyword evidence="5" id="KW-0411">Iron-sulfur</keyword>
<dbReference type="InterPro" id="IPR015881">
    <property type="entry name" value="ARHD_Rieske_2Fe_2S"/>
</dbReference>
<evidence type="ECO:0000313" key="7">
    <source>
        <dbReference type="EMBL" id="GEL21955.1"/>
    </source>
</evidence>
<dbReference type="GO" id="GO:0051537">
    <property type="term" value="F:2 iron, 2 sulfur cluster binding"/>
    <property type="evidence" value="ECO:0007669"/>
    <property type="project" value="UniProtKB-KW"/>
</dbReference>
<proteinExistence type="predicted"/>
<keyword evidence="4" id="KW-0408">Iron</keyword>
<dbReference type="InterPro" id="IPR050584">
    <property type="entry name" value="Cholesterol_7-desaturase"/>
</dbReference>
<reference evidence="7 8" key="1">
    <citation type="submission" date="2019-07" db="EMBL/GenBank/DDBJ databases">
        <title>Whole genome shotgun sequence of Pseudonocardia sulfidoxydans NBRC 16205.</title>
        <authorList>
            <person name="Hosoyama A."/>
            <person name="Uohara A."/>
            <person name="Ohji S."/>
            <person name="Ichikawa N."/>
        </authorList>
    </citation>
    <scope>NUCLEOTIDE SEQUENCE [LARGE SCALE GENOMIC DNA]</scope>
    <source>
        <strain evidence="7 8">NBRC 16205</strain>
    </source>
</reference>
<dbReference type="PROSITE" id="PS51296">
    <property type="entry name" value="RIESKE"/>
    <property type="match status" value="1"/>
</dbReference>
<gene>
    <name evidence="7" type="ORF">PSU4_09090</name>
</gene>
<dbReference type="GO" id="GO:0005506">
    <property type="term" value="F:iron ion binding"/>
    <property type="evidence" value="ECO:0007669"/>
    <property type="project" value="InterPro"/>
</dbReference>
<dbReference type="EMBL" id="BJVJ01000005">
    <property type="protein sequence ID" value="GEL21955.1"/>
    <property type="molecule type" value="Genomic_DNA"/>
</dbReference>
<dbReference type="InterPro" id="IPR036922">
    <property type="entry name" value="Rieske_2Fe-2S_sf"/>
</dbReference>
<evidence type="ECO:0000259" key="6">
    <source>
        <dbReference type="PROSITE" id="PS51296"/>
    </source>
</evidence>
<keyword evidence="1" id="KW-0001">2Fe-2S</keyword>
<accession>A0A511DAY4</accession>
<dbReference type="AlphaFoldDB" id="A0A511DAY4"/>
<dbReference type="InterPro" id="IPR017941">
    <property type="entry name" value="Rieske_2Fe-2S"/>
</dbReference>
<dbReference type="Pfam" id="PF00355">
    <property type="entry name" value="Rieske"/>
    <property type="match status" value="1"/>
</dbReference>
<keyword evidence="3" id="KW-0560">Oxidoreductase</keyword>
<dbReference type="PROSITE" id="PS00570">
    <property type="entry name" value="RING_HYDROXYL_ALPHA"/>
    <property type="match status" value="1"/>
</dbReference>
<keyword evidence="8" id="KW-1185">Reference proteome</keyword>
<dbReference type="GO" id="GO:0016705">
    <property type="term" value="F:oxidoreductase activity, acting on paired donors, with incorporation or reduction of molecular oxygen"/>
    <property type="evidence" value="ECO:0007669"/>
    <property type="project" value="UniProtKB-ARBA"/>
</dbReference>
<feature type="domain" description="Rieske" evidence="6">
    <location>
        <begin position="30"/>
        <end position="134"/>
    </location>
</feature>
<name>A0A511DAY4_9PSEU</name>
<dbReference type="PANTHER" id="PTHR21266">
    <property type="entry name" value="IRON-SULFUR DOMAIN CONTAINING PROTEIN"/>
    <property type="match status" value="1"/>
</dbReference>
<dbReference type="RefSeq" id="WP_147102664.1">
    <property type="nucleotide sequence ID" value="NZ_BJVJ01000005.1"/>
</dbReference>
<evidence type="ECO:0000313" key="8">
    <source>
        <dbReference type="Proteomes" id="UP000321685"/>
    </source>
</evidence>
<dbReference type="InterPro" id="IPR045623">
    <property type="entry name" value="LigXa_C"/>
</dbReference>
<evidence type="ECO:0000256" key="3">
    <source>
        <dbReference type="ARBA" id="ARBA00023002"/>
    </source>
</evidence>
<dbReference type="Pfam" id="PF19301">
    <property type="entry name" value="LigXa_C"/>
    <property type="match status" value="1"/>
</dbReference>
<dbReference type="Proteomes" id="UP000321685">
    <property type="component" value="Unassembled WGS sequence"/>
</dbReference>
<keyword evidence="2" id="KW-0479">Metal-binding</keyword>
<dbReference type="SUPFAM" id="SSF55961">
    <property type="entry name" value="Bet v1-like"/>
    <property type="match status" value="1"/>
</dbReference>
<evidence type="ECO:0000256" key="2">
    <source>
        <dbReference type="ARBA" id="ARBA00022723"/>
    </source>
</evidence>
<sequence>MLSAEDNDLMCRVGPGTPMGDLLRRYWTPALLVSEAPTPDGDPVRVRLLGEDLVAFRDTDGRIGLVQENCPHRGASLWFGRNEECGLRCPYHGWKFDRDGNCVDMPSEPPQSVFKDKVKITSYPTHESGGVVWTYMGPREQLTPFRDFGTETLAPEHVSATKLHTTCNWVQAMEGNLDTSHISWLHQFHAVPDIPDDGSDKPGYPSNPQSWKFWLHDRAPRLEIEDTWYGFKYVGIRTTPNGHKHVRMSAFCFPYITAIATVPWGCRLGIFVPIDDENCWRYSITTREVTNPRDIGGPNLFSVSPFKFGRAEVNGNGIIPREYTAGNDYGIDRDHQRDFSYSGVAEFVSQDLMVTESMGPIYDRTQERLGTSDKAIIRMRRQLIAAAKKVREGGEAPAVAGDLDYRTIRSAEKILETDEDWRILGTNEDPTVIEMDVDGIRDRNPLPSAGT</sequence>
<comment type="caution">
    <text evidence="7">The sequence shown here is derived from an EMBL/GenBank/DDBJ whole genome shotgun (WGS) entry which is preliminary data.</text>
</comment>
<evidence type="ECO:0000256" key="1">
    <source>
        <dbReference type="ARBA" id="ARBA00022714"/>
    </source>
</evidence>
<dbReference type="CDD" id="cd03479">
    <property type="entry name" value="Rieske_RO_Alpha_PhDO_like"/>
    <property type="match status" value="1"/>
</dbReference>
<evidence type="ECO:0000256" key="5">
    <source>
        <dbReference type="ARBA" id="ARBA00023014"/>
    </source>
</evidence>
<dbReference type="GO" id="GO:0004497">
    <property type="term" value="F:monooxygenase activity"/>
    <property type="evidence" value="ECO:0007669"/>
    <property type="project" value="UniProtKB-ARBA"/>
</dbReference>
<evidence type="ECO:0000256" key="4">
    <source>
        <dbReference type="ARBA" id="ARBA00023004"/>
    </source>
</evidence>
<dbReference type="OrthoDB" id="5243643at2"/>
<dbReference type="SUPFAM" id="SSF50022">
    <property type="entry name" value="ISP domain"/>
    <property type="match status" value="1"/>
</dbReference>
<protein>
    <submittedName>
        <fullName evidence="7">Ring-hydroxylating oxygenase subunit alpha</fullName>
    </submittedName>
</protein>
<dbReference type="PANTHER" id="PTHR21266:SF59">
    <property type="entry name" value="BLR4922 PROTEIN"/>
    <property type="match status" value="1"/>
</dbReference>
<dbReference type="Gene3D" id="2.102.10.10">
    <property type="entry name" value="Rieske [2Fe-2S] iron-sulphur domain"/>
    <property type="match status" value="1"/>
</dbReference>